<dbReference type="AlphaFoldDB" id="A0A9P8Y3L9"/>
<dbReference type="GeneID" id="70179650"/>
<dbReference type="InterPro" id="IPR013094">
    <property type="entry name" value="AB_hydrolase_3"/>
</dbReference>
<evidence type="ECO:0000313" key="4">
    <source>
        <dbReference type="EMBL" id="KAH7029924.1"/>
    </source>
</evidence>
<accession>A0A9P8Y3L9</accession>
<gene>
    <name evidence="4" type="ORF">B0I36DRAFT_244956</name>
</gene>
<dbReference type="PANTHER" id="PTHR48081">
    <property type="entry name" value="AB HYDROLASE SUPERFAMILY PROTEIN C4A8.06C"/>
    <property type="match status" value="1"/>
</dbReference>
<evidence type="ECO:0000256" key="2">
    <source>
        <dbReference type="SAM" id="SignalP"/>
    </source>
</evidence>
<evidence type="ECO:0000313" key="5">
    <source>
        <dbReference type="Proteomes" id="UP000756346"/>
    </source>
</evidence>
<keyword evidence="5" id="KW-1185">Reference proteome</keyword>
<feature type="domain" description="Alpha/beta hydrolase fold-3" evidence="3">
    <location>
        <begin position="103"/>
        <end position="338"/>
    </location>
</feature>
<organism evidence="4 5">
    <name type="scientific">Microdochium trichocladiopsis</name>
    <dbReference type="NCBI Taxonomy" id="1682393"/>
    <lineage>
        <taxon>Eukaryota</taxon>
        <taxon>Fungi</taxon>
        <taxon>Dikarya</taxon>
        <taxon>Ascomycota</taxon>
        <taxon>Pezizomycotina</taxon>
        <taxon>Sordariomycetes</taxon>
        <taxon>Xylariomycetidae</taxon>
        <taxon>Xylariales</taxon>
        <taxon>Microdochiaceae</taxon>
        <taxon>Microdochium</taxon>
    </lineage>
</organism>
<keyword evidence="1 4" id="KW-0378">Hydrolase</keyword>
<dbReference type="InterPro" id="IPR050300">
    <property type="entry name" value="GDXG_lipolytic_enzyme"/>
</dbReference>
<sequence length="367" mass="39774">TIAPLFFLFRAVTVLPIALRRKIPFKQWMTSTLFRFALGALSPRHIQAVVPSTVETYAAWIRTKEPQEGFQKLQLKAQTVPLHVEPAASILWLGDPSRATKFVLFFHGGGYVVPLHPGHLDWCWNGYVSQQEPEGSEKGPRPHEVAVAILQYSLSPGAKYPTQQRQAVAALDYLLGRGIAPRDVIVGGDSAGGNLTVQLLHHLAHRRQPGTPPLGDPAAARFAGIFLVSPWVSGHHDTVSYRDNGAVDMLSAPIVAGSTAHVLGSVGARESGAHPALPLDGNLGWLGAIQRLTGSLYVTCGYQEVFRDDILSFAEAVRLRNPGLDVKVDVGAREVHDAILLEGAHAVVGDATRRMRAWASSQLQEES</sequence>
<name>A0A9P8Y3L9_9PEZI</name>
<dbReference type="Pfam" id="PF07859">
    <property type="entry name" value="Abhydrolase_3"/>
    <property type="match status" value="1"/>
</dbReference>
<evidence type="ECO:0000259" key="3">
    <source>
        <dbReference type="Pfam" id="PF07859"/>
    </source>
</evidence>
<dbReference type="PANTHER" id="PTHR48081:SF31">
    <property type="entry name" value="STERYL ACETYL HYDROLASE MUG81-RELATED"/>
    <property type="match status" value="1"/>
</dbReference>
<dbReference type="GO" id="GO:0016787">
    <property type="term" value="F:hydrolase activity"/>
    <property type="evidence" value="ECO:0007669"/>
    <property type="project" value="UniProtKB-KW"/>
</dbReference>
<dbReference type="OrthoDB" id="2152029at2759"/>
<dbReference type="RefSeq" id="XP_046012212.1">
    <property type="nucleotide sequence ID" value="XM_046150104.1"/>
</dbReference>
<protein>
    <submittedName>
        <fullName evidence="4">Alpha/Beta hydrolase protein</fullName>
    </submittedName>
</protein>
<feature type="chain" id="PRO_5040482939" evidence="2">
    <location>
        <begin position="21"/>
        <end position="367"/>
    </location>
</feature>
<evidence type="ECO:0000256" key="1">
    <source>
        <dbReference type="ARBA" id="ARBA00022801"/>
    </source>
</evidence>
<dbReference type="Gene3D" id="3.40.50.1820">
    <property type="entry name" value="alpha/beta hydrolase"/>
    <property type="match status" value="1"/>
</dbReference>
<feature type="non-terminal residue" evidence="4">
    <location>
        <position position="1"/>
    </location>
</feature>
<dbReference type="SUPFAM" id="SSF53474">
    <property type="entry name" value="alpha/beta-Hydrolases"/>
    <property type="match status" value="1"/>
</dbReference>
<feature type="signal peptide" evidence="2">
    <location>
        <begin position="1"/>
        <end position="20"/>
    </location>
</feature>
<dbReference type="Proteomes" id="UP000756346">
    <property type="component" value="Unassembled WGS sequence"/>
</dbReference>
<comment type="caution">
    <text evidence="4">The sequence shown here is derived from an EMBL/GenBank/DDBJ whole genome shotgun (WGS) entry which is preliminary data.</text>
</comment>
<reference evidence="4" key="1">
    <citation type="journal article" date="2021" name="Nat. Commun.">
        <title>Genetic determinants of endophytism in the Arabidopsis root mycobiome.</title>
        <authorList>
            <person name="Mesny F."/>
            <person name="Miyauchi S."/>
            <person name="Thiergart T."/>
            <person name="Pickel B."/>
            <person name="Atanasova L."/>
            <person name="Karlsson M."/>
            <person name="Huettel B."/>
            <person name="Barry K.W."/>
            <person name="Haridas S."/>
            <person name="Chen C."/>
            <person name="Bauer D."/>
            <person name="Andreopoulos W."/>
            <person name="Pangilinan J."/>
            <person name="LaButti K."/>
            <person name="Riley R."/>
            <person name="Lipzen A."/>
            <person name="Clum A."/>
            <person name="Drula E."/>
            <person name="Henrissat B."/>
            <person name="Kohler A."/>
            <person name="Grigoriev I.V."/>
            <person name="Martin F.M."/>
            <person name="Hacquard S."/>
        </authorList>
    </citation>
    <scope>NUCLEOTIDE SEQUENCE</scope>
    <source>
        <strain evidence="4">MPI-CAGE-CH-0230</strain>
    </source>
</reference>
<proteinExistence type="predicted"/>
<keyword evidence="2" id="KW-0732">Signal</keyword>
<dbReference type="EMBL" id="JAGTJQ010000006">
    <property type="protein sequence ID" value="KAH7029924.1"/>
    <property type="molecule type" value="Genomic_DNA"/>
</dbReference>
<dbReference type="InterPro" id="IPR029058">
    <property type="entry name" value="AB_hydrolase_fold"/>
</dbReference>